<comment type="domain">
    <text evidence="6">Contains large globular domains required for ATP hydrolysis at each terminus and a third globular domain forming a flexible hinge near the middle of the molecule. These domains are separated by coiled-coil structures.</text>
</comment>
<evidence type="ECO:0000256" key="5">
    <source>
        <dbReference type="ARBA" id="ARBA00023125"/>
    </source>
</evidence>
<dbReference type="EMBL" id="CP130612">
    <property type="protein sequence ID" value="WKW11755.1"/>
    <property type="molecule type" value="Genomic_DNA"/>
</dbReference>
<keyword evidence="2 6" id="KW-0547">Nucleotide-binding</keyword>
<dbReference type="AlphaFoldDB" id="A0AA49JYM8"/>
<feature type="domain" description="RecF/RecN/SMC N-terminal" evidence="8">
    <location>
        <begin position="3"/>
        <end position="1147"/>
    </location>
</feature>
<dbReference type="HAMAP" id="MF_01894">
    <property type="entry name" value="Smc_prok"/>
    <property type="match status" value="1"/>
</dbReference>
<dbReference type="GO" id="GO:0006260">
    <property type="term" value="P:DNA replication"/>
    <property type="evidence" value="ECO:0007669"/>
    <property type="project" value="UniProtKB-UniRule"/>
</dbReference>
<sequence>MRLTKLELHGFKSFADPVFLTFEPGATAIVGPNGCGKSNVSDAVRWVLGEQRARLLRGGKMEDVIFQGSSARRATNVAEVSLHFENSDGMLPVPFQEVVITRRLSRSGESEYFLNRAPCRLRDIHDLVRGTGLGADSGVVIESKMIDALLSDRPDDRRELFEEAAGVGLYRDRRRTTERQLEATSGDLVRIDDLTSEVQTQVRSLLRQRNKAEKAAGLTTRRFAVELTLASREMASWQQELADLDERLGGLRDALPLKHEAVRAAEVARDLAQAARAAAETARQERAIVAAQARQSVLELQQELAVAEERHRNALTRRERAQQERQEGAAFGDRLQGEMDAAQAEETLCAEQLHEALEVLRTKVAAEEEARGTVSAARQSADAADRVVRELRDTARRLELERENAERELADVAQRTAALVAEHEALTARLQLAERELSSADEQLVMAREAAAQAEAALEQSRAAAREARDREAAARADVRRVEEEHTAVQGRLAALEGLERERVGLAPAAAKLLRERERFGSDAVLGPLSDFIGADAAVAAQIERFLGATVHAVVVRDRAAADAVRQWHSETNPGALLLLPLDALHDGNGSFDADELAARVRAEGAGGGWVRALLGKVKATTDGTGFIDARGAMWLPAKDAGSAGPLTRRAELEELRATLANVDVRRAEVQSRAQAVHAEVVQAEAAAATAADNAAAAQQSLAQASQVRSERDRVRERAARELADAVALQERLAGRHTELGDRVNASLVRQEETAQKLLEADESSTAARGLLGTAERAQDEAREARAAQQVAHAQAEARRQVATERRERLARERAAAADRLVALEREMQALAEQDGQLEQQMGVWQQELEARRASQAEADQALAGAEQAVRETESELQAAVAALDAARVDANASSETLHVAELRHTELSGKRTAIRERLETEWRRPLDELFANYEPVDAEDEALRIEADDLRKQLEALGPVNPLAIEEHEEETKRLEFLTTQRADLVEAQAKLQQAIKEIDVTARDLFLATFAQVRAHFREIFMTLFGGGECDLRLEDPERPLDCDIEIHASPRGKRTQRIHLLSSGERALVALSLLFGIFLTKPSPFCLLDEVDAPLDDQNIGRFVRMLNEFKKKTQFIVITHNPRTTTEAADAVYGVTMQEPGVSSLVSVRMRGPAVDATEAEPAGAAGPA</sequence>
<dbReference type="Gene3D" id="1.20.1060.20">
    <property type="match status" value="1"/>
</dbReference>
<feature type="coiled-coil region" evidence="6">
    <location>
        <begin position="979"/>
        <end position="1006"/>
    </location>
</feature>
<dbReference type="CDD" id="cd03278">
    <property type="entry name" value="ABC_SMC_barmotin"/>
    <property type="match status" value="1"/>
</dbReference>
<evidence type="ECO:0000259" key="8">
    <source>
        <dbReference type="Pfam" id="PF02463"/>
    </source>
</evidence>
<dbReference type="PANTHER" id="PTHR43977">
    <property type="entry name" value="STRUCTURAL MAINTENANCE OF CHROMOSOMES PROTEIN 3"/>
    <property type="match status" value="1"/>
</dbReference>
<keyword evidence="12" id="KW-1185">Reference proteome</keyword>
<accession>A0AA49JTH5</accession>
<dbReference type="PIRSF" id="PIRSF005719">
    <property type="entry name" value="SMC"/>
    <property type="match status" value="1"/>
</dbReference>
<feature type="domain" description="SMC hinge" evidence="9">
    <location>
        <begin position="524"/>
        <end position="597"/>
    </location>
</feature>
<dbReference type="Pfam" id="PF02463">
    <property type="entry name" value="SMC_N"/>
    <property type="match status" value="1"/>
</dbReference>
<comment type="subunit">
    <text evidence="6">Homodimer.</text>
</comment>
<dbReference type="GO" id="GO:0005737">
    <property type="term" value="C:cytoplasm"/>
    <property type="evidence" value="ECO:0007669"/>
    <property type="project" value="UniProtKB-SubCell"/>
</dbReference>
<evidence type="ECO:0000256" key="2">
    <source>
        <dbReference type="ARBA" id="ARBA00022741"/>
    </source>
</evidence>
<keyword evidence="4 6" id="KW-0175">Coiled coil</keyword>
<comment type="subcellular location">
    <subcellularLocation>
        <location evidence="6">Cytoplasm</location>
    </subcellularLocation>
</comment>
<evidence type="ECO:0000256" key="1">
    <source>
        <dbReference type="ARBA" id="ARBA00022490"/>
    </source>
</evidence>
<evidence type="ECO:0000313" key="10">
    <source>
        <dbReference type="EMBL" id="WKW11755.1"/>
    </source>
</evidence>
<comment type="function">
    <text evidence="6">Required for chromosome condensation and partitioning.</text>
</comment>
<evidence type="ECO:0000256" key="7">
    <source>
        <dbReference type="SAM" id="MobiDB-lite"/>
    </source>
</evidence>
<evidence type="ECO:0000256" key="4">
    <source>
        <dbReference type="ARBA" id="ARBA00023054"/>
    </source>
</evidence>
<proteinExistence type="inferred from homology"/>
<feature type="coiled-coil region" evidence="6">
    <location>
        <begin position="350"/>
        <end position="485"/>
    </location>
</feature>
<dbReference type="GO" id="GO:0005694">
    <property type="term" value="C:chromosome"/>
    <property type="evidence" value="ECO:0007669"/>
    <property type="project" value="InterPro"/>
</dbReference>
<dbReference type="GO" id="GO:0003677">
    <property type="term" value="F:DNA binding"/>
    <property type="evidence" value="ECO:0007669"/>
    <property type="project" value="UniProtKB-UniRule"/>
</dbReference>
<accession>A0AA49JYM8</accession>
<dbReference type="InterPro" id="IPR024704">
    <property type="entry name" value="SMC"/>
</dbReference>
<evidence type="ECO:0000256" key="6">
    <source>
        <dbReference type="HAMAP-Rule" id="MF_01894"/>
    </source>
</evidence>
<dbReference type="GO" id="GO:0007062">
    <property type="term" value="P:sister chromatid cohesion"/>
    <property type="evidence" value="ECO:0007669"/>
    <property type="project" value="InterPro"/>
</dbReference>
<dbReference type="Proteomes" id="UP001229955">
    <property type="component" value="Chromosome"/>
</dbReference>
<gene>
    <name evidence="6 11" type="primary">smc</name>
    <name evidence="10" type="ORF">Strain138_001018</name>
    <name evidence="11" type="ORF">Strain318_001018</name>
</gene>
<dbReference type="GO" id="GO:0005524">
    <property type="term" value="F:ATP binding"/>
    <property type="evidence" value="ECO:0007669"/>
    <property type="project" value="UniProtKB-UniRule"/>
</dbReference>
<keyword evidence="3 6" id="KW-0067">ATP-binding</keyword>
<dbReference type="SUPFAM" id="SSF75553">
    <property type="entry name" value="Smc hinge domain"/>
    <property type="match status" value="1"/>
</dbReference>
<evidence type="ECO:0000313" key="12">
    <source>
        <dbReference type="Proteomes" id="UP001229955"/>
    </source>
</evidence>
<feature type="compositionally biased region" description="Basic and acidic residues" evidence="7">
    <location>
        <begin position="796"/>
        <end position="805"/>
    </location>
</feature>
<reference evidence="11" key="1">
    <citation type="submission" date="2023-07" db="EMBL/GenBank/DDBJ databases">
        <authorList>
            <person name="Haufschild T."/>
            <person name="Kallscheuer N."/>
            <person name="Hammer J."/>
            <person name="Kohn T."/>
            <person name="Kabuu M."/>
            <person name="Jogler M."/>
            <person name="Wohfarth N."/>
            <person name="Heuer A."/>
            <person name="Rohde M."/>
            <person name="van Teeseling M.C.F."/>
            <person name="Jogler C."/>
        </authorList>
    </citation>
    <scope>NUCLEOTIDE SEQUENCE</scope>
    <source>
        <strain evidence="10">Strain 138</strain>
        <strain evidence="11">Strain 318</strain>
    </source>
</reference>
<dbReference type="Pfam" id="PF06470">
    <property type="entry name" value="SMC_hinge"/>
    <property type="match status" value="1"/>
</dbReference>
<feature type="region of interest" description="Disordered" evidence="7">
    <location>
        <begin position="774"/>
        <end position="805"/>
    </location>
</feature>
<dbReference type="GO" id="GO:0016887">
    <property type="term" value="F:ATP hydrolysis activity"/>
    <property type="evidence" value="ECO:0007669"/>
    <property type="project" value="InterPro"/>
</dbReference>
<keyword evidence="1 6" id="KW-0963">Cytoplasm</keyword>
<evidence type="ECO:0000313" key="11">
    <source>
        <dbReference type="EMBL" id="WKW14665.1"/>
    </source>
</evidence>
<dbReference type="KEGG" id="pspc:Strain318_001018"/>
<dbReference type="InterPro" id="IPR010935">
    <property type="entry name" value="SMC_hinge"/>
</dbReference>
<dbReference type="InterPro" id="IPR003395">
    <property type="entry name" value="RecF/RecN/SMC_N"/>
</dbReference>
<comment type="similarity">
    <text evidence="6">Belongs to the SMC family.</text>
</comment>
<feature type="binding site" evidence="6">
    <location>
        <begin position="32"/>
        <end position="39"/>
    </location>
    <ligand>
        <name>ATP</name>
        <dbReference type="ChEBI" id="CHEBI:30616"/>
    </ligand>
</feature>
<dbReference type="Gene3D" id="3.40.50.300">
    <property type="entry name" value="P-loop containing nucleotide triphosphate hydrolases"/>
    <property type="match status" value="2"/>
</dbReference>
<evidence type="ECO:0000259" key="9">
    <source>
        <dbReference type="Pfam" id="PF06470"/>
    </source>
</evidence>
<protein>
    <recommendedName>
        <fullName evidence="6">Chromosome partition protein Smc</fullName>
    </recommendedName>
</protein>
<dbReference type="SUPFAM" id="SSF52540">
    <property type="entry name" value="P-loop containing nucleoside triphosphate hydrolases"/>
    <property type="match status" value="1"/>
</dbReference>
<dbReference type="NCBIfam" id="TIGR02168">
    <property type="entry name" value="SMC_prok_B"/>
    <property type="match status" value="1"/>
</dbReference>
<dbReference type="EMBL" id="CP130613">
    <property type="protein sequence ID" value="WKW14665.1"/>
    <property type="molecule type" value="Genomic_DNA"/>
</dbReference>
<dbReference type="InterPro" id="IPR027417">
    <property type="entry name" value="P-loop_NTPase"/>
</dbReference>
<dbReference type="InterPro" id="IPR011890">
    <property type="entry name" value="SMC_prok"/>
</dbReference>
<dbReference type="GO" id="GO:0007059">
    <property type="term" value="P:chromosome segregation"/>
    <property type="evidence" value="ECO:0007669"/>
    <property type="project" value="UniProtKB-UniRule"/>
</dbReference>
<dbReference type="GO" id="GO:0030261">
    <property type="term" value="P:chromosome condensation"/>
    <property type="evidence" value="ECO:0007669"/>
    <property type="project" value="InterPro"/>
</dbReference>
<feature type="compositionally biased region" description="Basic and acidic residues" evidence="7">
    <location>
        <begin position="777"/>
        <end position="786"/>
    </location>
</feature>
<keyword evidence="5 6" id="KW-0238">DNA-binding</keyword>
<feature type="coiled-coil region" evidence="6">
    <location>
        <begin position="227"/>
        <end position="326"/>
    </location>
</feature>
<evidence type="ECO:0000256" key="3">
    <source>
        <dbReference type="ARBA" id="ARBA00022840"/>
    </source>
</evidence>
<name>A0AA49JYM8_9BACT</name>
<organism evidence="11 12">
    <name type="scientific">Pseudogemmatithrix spongiicola</name>
    <dbReference type="NCBI Taxonomy" id="3062599"/>
    <lineage>
        <taxon>Bacteria</taxon>
        <taxon>Pseudomonadati</taxon>
        <taxon>Gemmatimonadota</taxon>
        <taxon>Gemmatimonadia</taxon>
        <taxon>Gemmatimonadales</taxon>
        <taxon>Gemmatimonadaceae</taxon>
        <taxon>Pseudogemmatithrix</taxon>
    </lineage>
</organism>
<dbReference type="InterPro" id="IPR036277">
    <property type="entry name" value="SMC_hinge_sf"/>
</dbReference>
<dbReference type="RefSeq" id="WP_367887445.1">
    <property type="nucleotide sequence ID" value="NZ_CP130612.1"/>
</dbReference>